<feature type="disulfide bond" description="Redox-active" evidence="9">
    <location>
        <begin position="44"/>
        <end position="49"/>
    </location>
</feature>
<keyword evidence="5" id="KW-1015">Disulfide bond</keyword>
<evidence type="ECO:0000256" key="7">
    <source>
        <dbReference type="PIRSR" id="PIRSR000350-2"/>
    </source>
</evidence>
<dbReference type="GO" id="GO:0034599">
    <property type="term" value="P:cellular response to oxidative stress"/>
    <property type="evidence" value="ECO:0007669"/>
    <property type="project" value="TreeGrafter"/>
</dbReference>
<feature type="region of interest" description="Disordered" evidence="11">
    <location>
        <begin position="257"/>
        <end position="281"/>
    </location>
</feature>
<evidence type="ECO:0000259" key="13">
    <source>
        <dbReference type="Pfam" id="PF07992"/>
    </source>
</evidence>
<dbReference type="GO" id="GO:0004362">
    <property type="term" value="F:glutathione-disulfide reductase (NADPH) activity"/>
    <property type="evidence" value="ECO:0007669"/>
    <property type="project" value="TreeGrafter"/>
</dbReference>
<reference evidence="14 15" key="1">
    <citation type="submission" date="2017-06" db="EMBL/GenBank/DDBJ databases">
        <authorList>
            <person name="Kim H.J."/>
            <person name="Triplett B.A."/>
        </authorList>
    </citation>
    <scope>NUCLEOTIDE SEQUENCE [LARGE SCALE GENOMIC DNA]</scope>
    <source>
        <strain evidence="14 15">DSM 29052</strain>
    </source>
</reference>
<dbReference type="InterPro" id="IPR012999">
    <property type="entry name" value="Pyr_OxRdtase_I_AS"/>
</dbReference>
<dbReference type="GO" id="GO:0050660">
    <property type="term" value="F:flavin adenine dinucleotide binding"/>
    <property type="evidence" value="ECO:0007669"/>
    <property type="project" value="InterPro"/>
</dbReference>
<feature type="binding site" evidence="8">
    <location>
        <position position="340"/>
    </location>
    <ligand>
        <name>FAD</name>
        <dbReference type="ChEBI" id="CHEBI:57692"/>
    </ligand>
</feature>
<dbReference type="PANTHER" id="PTHR42737">
    <property type="entry name" value="GLUTATHIONE REDUCTASE"/>
    <property type="match status" value="1"/>
</dbReference>
<accession>A0A238UXX5</accession>
<dbReference type="FunFam" id="3.30.390.30:FF:000001">
    <property type="entry name" value="Dihydrolipoyl dehydrogenase"/>
    <property type="match status" value="1"/>
</dbReference>
<keyword evidence="8" id="KW-0547">Nucleotide-binding</keyword>
<feature type="active site" description="Proton acceptor" evidence="7">
    <location>
        <position position="472"/>
    </location>
</feature>
<evidence type="ECO:0000256" key="8">
    <source>
        <dbReference type="PIRSR" id="PIRSR000350-3"/>
    </source>
</evidence>
<evidence type="ECO:0000256" key="11">
    <source>
        <dbReference type="SAM" id="MobiDB-lite"/>
    </source>
</evidence>
<evidence type="ECO:0000256" key="3">
    <source>
        <dbReference type="ARBA" id="ARBA00022827"/>
    </source>
</evidence>
<dbReference type="RefSeq" id="WP_089268644.1">
    <property type="nucleotide sequence ID" value="NZ_FZNN01000001.1"/>
</dbReference>
<dbReference type="InterPro" id="IPR036188">
    <property type="entry name" value="FAD/NAD-bd_sf"/>
</dbReference>
<feature type="binding site" evidence="8">
    <location>
        <position position="299"/>
    </location>
    <ligand>
        <name>NAD(+)</name>
        <dbReference type="ChEBI" id="CHEBI:57540"/>
    </ligand>
</feature>
<comment type="similarity">
    <text evidence="1 10">Belongs to the class-I pyridine nucleotide-disulfide oxidoreductase family.</text>
</comment>
<dbReference type="Gene3D" id="3.30.390.30">
    <property type="match status" value="1"/>
</dbReference>
<dbReference type="SUPFAM" id="SSF51905">
    <property type="entry name" value="FAD/NAD(P)-binding domain"/>
    <property type="match status" value="1"/>
</dbReference>
<dbReference type="PRINTS" id="PR00368">
    <property type="entry name" value="FADPNR"/>
</dbReference>
<dbReference type="OrthoDB" id="9776382at2"/>
<dbReference type="PANTHER" id="PTHR42737:SF2">
    <property type="entry name" value="GLUTATHIONE REDUCTASE"/>
    <property type="match status" value="1"/>
</dbReference>
<dbReference type="InterPro" id="IPR004099">
    <property type="entry name" value="Pyr_nucl-diS_OxRdtase_dimer"/>
</dbReference>
<keyword evidence="15" id="KW-1185">Reference proteome</keyword>
<organism evidence="14 15">
    <name type="scientific">Puniceibacterium sediminis</name>
    <dbReference type="NCBI Taxonomy" id="1608407"/>
    <lineage>
        <taxon>Bacteria</taxon>
        <taxon>Pseudomonadati</taxon>
        <taxon>Pseudomonadota</taxon>
        <taxon>Alphaproteobacteria</taxon>
        <taxon>Rhodobacterales</taxon>
        <taxon>Paracoccaceae</taxon>
        <taxon>Puniceibacterium</taxon>
    </lineage>
</organism>
<evidence type="ECO:0000313" key="15">
    <source>
        <dbReference type="Proteomes" id="UP000198417"/>
    </source>
</evidence>
<evidence type="ECO:0000256" key="1">
    <source>
        <dbReference type="ARBA" id="ARBA00007532"/>
    </source>
</evidence>
<sequence>MSEFDYDLFVIGGGSGGVRAARIAAGETGAKVGLAEESRYGGTCVIRGCVPKKLMVFASEYAGIAQDAGLYGWDITTGAFDWNVFSGRMNGELDRLEGVYRKLLSGSGVETFDCRATMKDPHTVLLSNGEEKTARHILVAVGGRPVRPDMPNAELGIVSDDIFQMETLPRSILIVGGGYIACEFACILHGLGVAVTQYYRGAQILRGFDEEARGLIAEEMKQRGIDIHTGTNIVEMCCDADGETAEGMGVSIQETGESVGDSGMAHQGTHGGGTQKGPIRVTATNGDTRVFDRVLFATGRKPNTDGLGLEELGVKLGRNGQIVVDEYSQTAVPSIYAIGDVTDRVNLTPVAIREGMAFVETVFKGNPTPVDHALIPSAVFTQPELGSVGMTEEDAREQEEIEVYCTSFRPMQTAFIGKPDRVLMKLIVSKASRTVLGCHIVAPNAGEMIQLAGIAIKMGATKEDFDRTVAVHPTMSEEIVTMRNPVRSA</sequence>
<keyword evidence="8" id="KW-0520">NAD</keyword>
<feature type="domain" description="FAD/NAD(P)-binding" evidence="13">
    <location>
        <begin position="6"/>
        <end position="355"/>
    </location>
</feature>
<dbReference type="PROSITE" id="PS00076">
    <property type="entry name" value="PYRIDINE_REDOX_1"/>
    <property type="match status" value="1"/>
</dbReference>
<dbReference type="Gene3D" id="3.50.50.60">
    <property type="entry name" value="FAD/NAD(P)-binding domain"/>
    <property type="match status" value="2"/>
</dbReference>
<keyword evidence="2 10" id="KW-0285">Flavoprotein</keyword>
<name>A0A238UXX5_9RHOB</name>
<dbReference type="InterPro" id="IPR023753">
    <property type="entry name" value="FAD/NAD-binding_dom"/>
</dbReference>
<dbReference type="Proteomes" id="UP000198417">
    <property type="component" value="Unassembled WGS sequence"/>
</dbReference>
<comment type="cofactor">
    <cofactor evidence="8">
        <name>FAD</name>
        <dbReference type="ChEBI" id="CHEBI:57692"/>
    </cofactor>
    <text evidence="8">Binds 1 FAD per subunit.</text>
</comment>
<dbReference type="AlphaFoldDB" id="A0A238UXX5"/>
<dbReference type="GO" id="GO:0005829">
    <property type="term" value="C:cytosol"/>
    <property type="evidence" value="ECO:0007669"/>
    <property type="project" value="TreeGrafter"/>
</dbReference>
<feature type="domain" description="Pyridine nucleotide-disulphide oxidoreductase dimerisation" evidence="12">
    <location>
        <begin position="375"/>
        <end position="482"/>
    </location>
</feature>
<dbReference type="PIRSF" id="PIRSF000350">
    <property type="entry name" value="Mercury_reductase_MerA"/>
    <property type="match status" value="1"/>
</dbReference>
<keyword evidence="3 8" id="KW-0274">FAD</keyword>
<dbReference type="GO" id="GO:0045454">
    <property type="term" value="P:cell redox homeostasis"/>
    <property type="evidence" value="ECO:0007669"/>
    <property type="project" value="InterPro"/>
</dbReference>
<dbReference type="SUPFAM" id="SSF55424">
    <property type="entry name" value="FAD/NAD-linked reductases, dimerisation (C-terminal) domain"/>
    <property type="match status" value="1"/>
</dbReference>
<keyword evidence="4 10" id="KW-0560">Oxidoreductase</keyword>
<protein>
    <submittedName>
        <fullName evidence="14">Glutathione reductase (NADPH)</fullName>
    </submittedName>
</protein>
<dbReference type="InterPro" id="IPR046952">
    <property type="entry name" value="GSHR/TRXR-like"/>
</dbReference>
<gene>
    <name evidence="14" type="ORF">SAMN06265370_101195</name>
</gene>
<feature type="binding site" evidence="8">
    <location>
        <position position="53"/>
    </location>
    <ligand>
        <name>FAD</name>
        <dbReference type="ChEBI" id="CHEBI:57692"/>
    </ligand>
</feature>
<dbReference type="PRINTS" id="PR00411">
    <property type="entry name" value="PNDRDTASEI"/>
</dbReference>
<dbReference type="Pfam" id="PF02852">
    <property type="entry name" value="Pyr_redox_dim"/>
    <property type="match status" value="1"/>
</dbReference>
<dbReference type="Pfam" id="PF07992">
    <property type="entry name" value="Pyr_redox_2"/>
    <property type="match status" value="1"/>
</dbReference>
<evidence type="ECO:0000256" key="6">
    <source>
        <dbReference type="ARBA" id="ARBA00023284"/>
    </source>
</evidence>
<evidence type="ECO:0000256" key="9">
    <source>
        <dbReference type="PIRSR" id="PIRSR000350-4"/>
    </source>
</evidence>
<dbReference type="EMBL" id="FZNN01000001">
    <property type="protein sequence ID" value="SNR26139.1"/>
    <property type="molecule type" value="Genomic_DNA"/>
</dbReference>
<dbReference type="InterPro" id="IPR016156">
    <property type="entry name" value="FAD/NAD-linked_Rdtase_dimer_sf"/>
</dbReference>
<keyword evidence="6 10" id="KW-0676">Redox-active center</keyword>
<evidence type="ECO:0000256" key="2">
    <source>
        <dbReference type="ARBA" id="ARBA00022630"/>
    </source>
</evidence>
<dbReference type="InterPro" id="IPR001100">
    <property type="entry name" value="Pyr_nuc-diS_OxRdtase"/>
</dbReference>
<proteinExistence type="inferred from homology"/>
<evidence type="ECO:0000256" key="5">
    <source>
        <dbReference type="ARBA" id="ARBA00023157"/>
    </source>
</evidence>
<dbReference type="GO" id="GO:0006749">
    <property type="term" value="P:glutathione metabolic process"/>
    <property type="evidence" value="ECO:0007669"/>
    <property type="project" value="TreeGrafter"/>
</dbReference>
<evidence type="ECO:0000256" key="10">
    <source>
        <dbReference type="RuleBase" id="RU003691"/>
    </source>
</evidence>
<evidence type="ECO:0000259" key="12">
    <source>
        <dbReference type="Pfam" id="PF02852"/>
    </source>
</evidence>
<evidence type="ECO:0000256" key="4">
    <source>
        <dbReference type="ARBA" id="ARBA00023002"/>
    </source>
</evidence>
<feature type="binding site" evidence="8">
    <location>
        <begin position="176"/>
        <end position="183"/>
    </location>
    <ligand>
        <name>NAD(+)</name>
        <dbReference type="ChEBI" id="CHEBI:57540"/>
    </ligand>
</feature>
<evidence type="ECO:0000313" key="14">
    <source>
        <dbReference type="EMBL" id="SNR26139.1"/>
    </source>
</evidence>